<dbReference type="NCBIfam" id="NF001099">
    <property type="entry name" value="PRK00132.1"/>
    <property type="match status" value="1"/>
</dbReference>
<keyword evidence="2 5" id="KW-0689">Ribosomal protein</keyword>
<evidence type="ECO:0000256" key="5">
    <source>
        <dbReference type="HAMAP-Rule" id="MF_00532"/>
    </source>
</evidence>
<keyword evidence="9" id="KW-1185">Reference proteome</keyword>
<dbReference type="PANTHER" id="PTHR21569:SF1">
    <property type="entry name" value="SMALL RIBOSOMAL SUBUNIT PROTEIN US9M"/>
    <property type="match status" value="1"/>
</dbReference>
<dbReference type="EMBL" id="BAAAFH010000003">
    <property type="protein sequence ID" value="GAA0874540.1"/>
    <property type="molecule type" value="Genomic_DNA"/>
</dbReference>
<organism evidence="8 9">
    <name type="scientific">Wandonia haliotis</name>
    <dbReference type="NCBI Taxonomy" id="574963"/>
    <lineage>
        <taxon>Bacteria</taxon>
        <taxon>Pseudomonadati</taxon>
        <taxon>Bacteroidota</taxon>
        <taxon>Flavobacteriia</taxon>
        <taxon>Flavobacteriales</taxon>
        <taxon>Crocinitomicaceae</taxon>
        <taxon>Wandonia</taxon>
    </lineage>
</organism>
<evidence type="ECO:0000256" key="2">
    <source>
        <dbReference type="ARBA" id="ARBA00022980"/>
    </source>
</evidence>
<evidence type="ECO:0000313" key="9">
    <source>
        <dbReference type="Proteomes" id="UP001501126"/>
    </source>
</evidence>
<sequence>MDVINALGRRKTAVARVYLSKGTGQVVVNKKDYKEFFPIEVLHAKIQQPFELTNTVGQYDIKVSVDGGGINGQAEAIRLGISRALVELDPEFKPLLKAEGLMTRDPRMVERKKPGQPKARKKFQFSKR</sequence>
<dbReference type="Pfam" id="PF00380">
    <property type="entry name" value="Ribosomal_S9"/>
    <property type="match status" value="1"/>
</dbReference>
<accession>A0ABN1MML2</accession>
<gene>
    <name evidence="5 8" type="primary">rpsI</name>
    <name evidence="8" type="ORF">GCM10009118_09480</name>
</gene>
<evidence type="ECO:0000313" key="8">
    <source>
        <dbReference type="EMBL" id="GAA0874540.1"/>
    </source>
</evidence>
<comment type="similarity">
    <text evidence="1 5 6">Belongs to the universal ribosomal protein uS9 family.</text>
</comment>
<dbReference type="SUPFAM" id="SSF54211">
    <property type="entry name" value="Ribosomal protein S5 domain 2-like"/>
    <property type="match status" value="1"/>
</dbReference>
<keyword evidence="3 5" id="KW-0687">Ribonucleoprotein</keyword>
<evidence type="ECO:0000256" key="4">
    <source>
        <dbReference type="ARBA" id="ARBA00035259"/>
    </source>
</evidence>
<dbReference type="InterPro" id="IPR023035">
    <property type="entry name" value="Ribosomal_uS9_bac/plastid"/>
</dbReference>
<proteinExistence type="inferred from homology"/>
<dbReference type="InterPro" id="IPR020574">
    <property type="entry name" value="Ribosomal_uS9_CS"/>
</dbReference>
<evidence type="ECO:0000256" key="3">
    <source>
        <dbReference type="ARBA" id="ARBA00023274"/>
    </source>
</evidence>
<reference evidence="8 9" key="1">
    <citation type="journal article" date="2019" name="Int. J. Syst. Evol. Microbiol.">
        <title>The Global Catalogue of Microorganisms (GCM) 10K type strain sequencing project: providing services to taxonomists for standard genome sequencing and annotation.</title>
        <authorList>
            <consortium name="The Broad Institute Genomics Platform"/>
            <consortium name="The Broad Institute Genome Sequencing Center for Infectious Disease"/>
            <person name="Wu L."/>
            <person name="Ma J."/>
        </authorList>
    </citation>
    <scope>NUCLEOTIDE SEQUENCE [LARGE SCALE GENOMIC DNA]</scope>
    <source>
        <strain evidence="8 9">JCM 16083</strain>
    </source>
</reference>
<dbReference type="PANTHER" id="PTHR21569">
    <property type="entry name" value="RIBOSOMAL PROTEIN S9"/>
    <property type="match status" value="1"/>
</dbReference>
<feature type="region of interest" description="Disordered" evidence="7">
    <location>
        <begin position="106"/>
        <end position="128"/>
    </location>
</feature>
<protein>
    <recommendedName>
        <fullName evidence="4 5">Small ribosomal subunit protein uS9</fullName>
    </recommendedName>
</protein>
<dbReference type="InterPro" id="IPR000754">
    <property type="entry name" value="Ribosomal_uS9"/>
</dbReference>
<dbReference type="RefSeq" id="WP_343785437.1">
    <property type="nucleotide sequence ID" value="NZ_BAAAFH010000003.1"/>
</dbReference>
<name>A0ABN1MML2_9FLAO</name>
<dbReference type="PROSITE" id="PS00360">
    <property type="entry name" value="RIBOSOMAL_S9"/>
    <property type="match status" value="1"/>
</dbReference>
<evidence type="ECO:0000256" key="7">
    <source>
        <dbReference type="SAM" id="MobiDB-lite"/>
    </source>
</evidence>
<dbReference type="InterPro" id="IPR014721">
    <property type="entry name" value="Ribsml_uS5_D2-typ_fold_subgr"/>
</dbReference>
<dbReference type="Proteomes" id="UP001501126">
    <property type="component" value="Unassembled WGS sequence"/>
</dbReference>
<evidence type="ECO:0000256" key="1">
    <source>
        <dbReference type="ARBA" id="ARBA00005251"/>
    </source>
</evidence>
<dbReference type="GO" id="GO:0005840">
    <property type="term" value="C:ribosome"/>
    <property type="evidence" value="ECO:0007669"/>
    <property type="project" value="UniProtKB-KW"/>
</dbReference>
<dbReference type="Gene3D" id="3.30.230.10">
    <property type="match status" value="1"/>
</dbReference>
<dbReference type="InterPro" id="IPR020568">
    <property type="entry name" value="Ribosomal_Su5_D2-typ_SF"/>
</dbReference>
<evidence type="ECO:0000256" key="6">
    <source>
        <dbReference type="RuleBase" id="RU003815"/>
    </source>
</evidence>
<dbReference type="HAMAP" id="MF_00532_B">
    <property type="entry name" value="Ribosomal_uS9_B"/>
    <property type="match status" value="1"/>
</dbReference>
<feature type="compositionally biased region" description="Basic residues" evidence="7">
    <location>
        <begin position="114"/>
        <end position="128"/>
    </location>
</feature>
<comment type="caution">
    <text evidence="8">The sequence shown here is derived from an EMBL/GenBank/DDBJ whole genome shotgun (WGS) entry which is preliminary data.</text>
</comment>